<sequence length="224" mass="25095">MQLEGETSTGNNCLRFLRLPHPRTGIPSLFLPYKTPNKTVTTLLEVQAICPPNERSWLMSEGLVIGDGKLLVMTPVDPALLLIPLLRTIHPKDGSYGTFRPADDMLEDAFKTYAEKSPEEFLIKEDPTSQISHSDLTALSTLDCVHTALKRICETKDISSEISVFRYSPECVLQYLQGKVAKLSDSKLLESSQTIVRSLAREGLMEENNEALLKCRYSFYVLAQ</sequence>
<evidence type="ECO:0000256" key="5">
    <source>
        <dbReference type="ARBA" id="ARBA00033464"/>
    </source>
</evidence>
<evidence type="ECO:0000259" key="7">
    <source>
        <dbReference type="Pfam" id="PF17745"/>
    </source>
</evidence>
<dbReference type="InterPro" id="IPR041195">
    <property type="entry name" value="Rnh202_N"/>
</dbReference>
<dbReference type="Gene3D" id="2.20.25.530">
    <property type="match status" value="1"/>
</dbReference>
<dbReference type="PANTHER" id="PTHR13383">
    <property type="entry name" value="RIBONUCLEASE H2 SUBUNIT B"/>
    <property type="match status" value="1"/>
</dbReference>
<dbReference type="InterPro" id="IPR040456">
    <property type="entry name" value="RNase_H2_suB"/>
</dbReference>
<keyword evidence="3" id="KW-0539">Nucleus</keyword>
<protein>
    <recommendedName>
        <fullName evidence="2">Ribonuclease H2 subunit B</fullName>
    </recommendedName>
    <alternativeName>
        <fullName evidence="5">Ribonuclease HI subunit B</fullName>
    </alternativeName>
</protein>
<reference evidence="8 9" key="1">
    <citation type="submission" date="2022-09" db="EMBL/GenBank/DDBJ databases">
        <authorList>
            <person name="Palmer J.M."/>
        </authorList>
    </citation>
    <scope>NUCLEOTIDE SEQUENCE [LARGE SCALE GENOMIC DNA]</scope>
    <source>
        <strain evidence="8 9">DSM 7382</strain>
    </source>
</reference>
<evidence type="ECO:0000313" key="8">
    <source>
        <dbReference type="EMBL" id="KAK7687046.1"/>
    </source>
</evidence>
<comment type="function">
    <text evidence="4">Non catalytic subunit of RNase H2, an endonuclease that specifically degrades the RNA of RNA:DNA hybrids. Participates in DNA replication, possibly by mediating the removal of lagging-strand Okazaki fragment RNA primers during DNA replication. Mediates the excision of single ribonucleotides from DNA:RNA duplexes.</text>
</comment>
<dbReference type="EMBL" id="JASBNA010000014">
    <property type="protein sequence ID" value="KAK7687046.1"/>
    <property type="molecule type" value="Genomic_DNA"/>
</dbReference>
<evidence type="ECO:0000259" key="6">
    <source>
        <dbReference type="Pfam" id="PF09468"/>
    </source>
</evidence>
<dbReference type="Gene3D" id="1.10.20.120">
    <property type="match status" value="1"/>
</dbReference>
<dbReference type="Pfam" id="PF17745">
    <property type="entry name" value="Ydr279_N"/>
    <property type="match status" value="1"/>
</dbReference>
<dbReference type="CDD" id="cd09270">
    <property type="entry name" value="RNase_H2-B"/>
    <property type="match status" value="1"/>
</dbReference>
<evidence type="ECO:0000256" key="1">
    <source>
        <dbReference type="ARBA" id="ARBA00004123"/>
    </source>
</evidence>
<dbReference type="InterPro" id="IPR019024">
    <property type="entry name" value="RNase_H2_suB_wHTH"/>
</dbReference>
<accession>A0AAW0GBT4</accession>
<dbReference type="Proteomes" id="UP001385951">
    <property type="component" value="Unassembled WGS sequence"/>
</dbReference>
<evidence type="ECO:0000256" key="3">
    <source>
        <dbReference type="ARBA" id="ARBA00023242"/>
    </source>
</evidence>
<gene>
    <name evidence="8" type="ORF">QCA50_009546</name>
</gene>
<name>A0AAW0GBT4_9APHY</name>
<dbReference type="AlphaFoldDB" id="A0AAW0GBT4"/>
<dbReference type="GO" id="GO:0032299">
    <property type="term" value="C:ribonuclease H2 complex"/>
    <property type="evidence" value="ECO:0007669"/>
    <property type="project" value="InterPro"/>
</dbReference>
<dbReference type="GO" id="GO:0005654">
    <property type="term" value="C:nucleoplasm"/>
    <property type="evidence" value="ECO:0007669"/>
    <property type="project" value="TreeGrafter"/>
</dbReference>
<proteinExistence type="predicted"/>
<feature type="domain" description="Ribonuclease H2 subunit B wHTH" evidence="6">
    <location>
        <begin position="81"/>
        <end position="192"/>
    </location>
</feature>
<organism evidence="8 9">
    <name type="scientific">Cerrena zonata</name>
    <dbReference type="NCBI Taxonomy" id="2478898"/>
    <lineage>
        <taxon>Eukaryota</taxon>
        <taxon>Fungi</taxon>
        <taxon>Dikarya</taxon>
        <taxon>Basidiomycota</taxon>
        <taxon>Agaricomycotina</taxon>
        <taxon>Agaricomycetes</taxon>
        <taxon>Polyporales</taxon>
        <taxon>Cerrenaceae</taxon>
        <taxon>Cerrena</taxon>
    </lineage>
</organism>
<evidence type="ECO:0000256" key="2">
    <source>
        <dbReference type="ARBA" id="ARBA00019062"/>
    </source>
</evidence>
<evidence type="ECO:0000313" key="9">
    <source>
        <dbReference type="Proteomes" id="UP001385951"/>
    </source>
</evidence>
<comment type="subcellular location">
    <subcellularLocation>
        <location evidence="1">Nucleus</location>
    </subcellularLocation>
</comment>
<comment type="caution">
    <text evidence="8">The sequence shown here is derived from an EMBL/GenBank/DDBJ whole genome shotgun (WGS) entry which is preliminary data.</text>
</comment>
<dbReference type="Pfam" id="PF09468">
    <property type="entry name" value="RNase_H2-Ydr279"/>
    <property type="match status" value="1"/>
</dbReference>
<evidence type="ECO:0000256" key="4">
    <source>
        <dbReference type="ARBA" id="ARBA00024778"/>
    </source>
</evidence>
<feature type="domain" description="Rnh202 triple barrel" evidence="7">
    <location>
        <begin position="11"/>
        <end position="77"/>
    </location>
</feature>
<dbReference type="GO" id="GO:0006401">
    <property type="term" value="P:RNA catabolic process"/>
    <property type="evidence" value="ECO:0007669"/>
    <property type="project" value="TreeGrafter"/>
</dbReference>
<keyword evidence="9" id="KW-1185">Reference proteome</keyword>
<dbReference type="PANTHER" id="PTHR13383:SF11">
    <property type="entry name" value="RIBONUCLEASE H2 SUBUNIT B"/>
    <property type="match status" value="1"/>
</dbReference>